<dbReference type="Gene3D" id="3.30.980.10">
    <property type="entry name" value="Threonyl-trna Synthetase, Chain A, domain 2"/>
    <property type="match status" value="1"/>
</dbReference>
<protein>
    <recommendedName>
        <fullName evidence="3">Alanine--tRNA ligase</fullName>
    </recommendedName>
    <alternativeName>
        <fullName evidence="6">Alanyl-tRNA synthetase</fullName>
    </alternativeName>
</protein>
<evidence type="ECO:0000256" key="2">
    <source>
        <dbReference type="ARBA" id="ARBA00004496"/>
    </source>
</evidence>
<dbReference type="GO" id="GO:0046872">
    <property type="term" value="F:metal ion binding"/>
    <property type="evidence" value="ECO:0007669"/>
    <property type="project" value="UniProtKB-KW"/>
</dbReference>
<dbReference type="PROSITE" id="PS50860">
    <property type="entry name" value="AA_TRNA_LIGASE_II_ALA"/>
    <property type="match status" value="1"/>
</dbReference>
<evidence type="ECO:0000256" key="4">
    <source>
        <dbReference type="ARBA" id="ARBA00022723"/>
    </source>
</evidence>
<dbReference type="GO" id="GO:0005524">
    <property type="term" value="F:ATP binding"/>
    <property type="evidence" value="ECO:0007669"/>
    <property type="project" value="InterPro"/>
</dbReference>
<dbReference type="InterPro" id="IPR018164">
    <property type="entry name" value="Ala-tRNA-synth_IIc_N"/>
</dbReference>
<reference evidence="8" key="1">
    <citation type="submission" date="2020-08" db="EMBL/GenBank/DDBJ databases">
        <authorList>
            <person name="Hu Y."/>
            <person name="Nguyen S.V."/>
            <person name="Li F."/>
            <person name="Fanning S."/>
        </authorList>
    </citation>
    <scope>NUCLEOTIDE SEQUENCE</scope>
    <source>
        <strain evidence="8">SYSU D8009</strain>
    </source>
</reference>
<name>A0A9X0R0K5_9PROT</name>
<dbReference type="InterPro" id="IPR018163">
    <property type="entry name" value="Thr/Ala-tRNA-synth_IIc_edit"/>
</dbReference>
<dbReference type="AlphaFoldDB" id="A0A9X0R0K5"/>
<dbReference type="SUPFAM" id="SSF50447">
    <property type="entry name" value="Translation proteins"/>
    <property type="match status" value="1"/>
</dbReference>
<dbReference type="GO" id="GO:0004813">
    <property type="term" value="F:alanine-tRNA ligase activity"/>
    <property type="evidence" value="ECO:0007669"/>
    <property type="project" value="InterPro"/>
</dbReference>
<dbReference type="InterPro" id="IPR009000">
    <property type="entry name" value="Transl_B-barrel_sf"/>
</dbReference>
<evidence type="ECO:0000313" key="8">
    <source>
        <dbReference type="EMBL" id="MBC4016567.1"/>
    </source>
</evidence>
<evidence type="ECO:0000256" key="6">
    <source>
        <dbReference type="ARBA" id="ARBA00032577"/>
    </source>
</evidence>
<evidence type="ECO:0000259" key="7">
    <source>
        <dbReference type="PROSITE" id="PS50860"/>
    </source>
</evidence>
<dbReference type="EMBL" id="JACOMF010000016">
    <property type="protein sequence ID" value="MBC4016567.1"/>
    <property type="molecule type" value="Genomic_DNA"/>
</dbReference>
<evidence type="ECO:0000313" key="9">
    <source>
        <dbReference type="Proteomes" id="UP000600101"/>
    </source>
</evidence>
<dbReference type="PANTHER" id="PTHR43462:SF1">
    <property type="entry name" value="ALANYL-TRNA EDITING PROTEIN AARSD1"/>
    <property type="match status" value="1"/>
</dbReference>
<evidence type="ECO:0000256" key="1">
    <source>
        <dbReference type="ARBA" id="ARBA00001947"/>
    </source>
</evidence>
<comment type="subcellular location">
    <subcellularLocation>
        <location evidence="2">Cytoplasm</location>
    </subcellularLocation>
</comment>
<keyword evidence="5" id="KW-0862">Zinc</keyword>
<keyword evidence="4" id="KW-0479">Metal-binding</keyword>
<gene>
    <name evidence="8" type="ORF">H7965_14690</name>
</gene>
<proteinExistence type="predicted"/>
<dbReference type="GO" id="GO:0003676">
    <property type="term" value="F:nucleic acid binding"/>
    <property type="evidence" value="ECO:0007669"/>
    <property type="project" value="InterPro"/>
</dbReference>
<dbReference type="InterPro" id="IPR018165">
    <property type="entry name" value="Ala-tRNA-synth_IIc_core"/>
</dbReference>
<dbReference type="Pfam" id="PF07973">
    <property type="entry name" value="tRNA_SAD"/>
    <property type="match status" value="1"/>
</dbReference>
<evidence type="ECO:0000256" key="5">
    <source>
        <dbReference type="ARBA" id="ARBA00022833"/>
    </source>
</evidence>
<dbReference type="GO" id="GO:0006419">
    <property type="term" value="P:alanyl-tRNA aminoacylation"/>
    <property type="evidence" value="ECO:0007669"/>
    <property type="project" value="InterPro"/>
</dbReference>
<sequence>MDLMPTELLYRADAYIRDGAATVLAAGPDGILLDRTPFYAQAGGQPGDAGVLRWAGGETTITKAVKGPEDGVLHLAAADAVLPPVGASVTAALDWAPRHRHMRMHTALHLLCSLIPGAGVTGGQIGADRSRLDFDLSDPPAKEWLTERLNALVAADHPVDERWITEAELETNPGLVRTLSVQPPRGGGRIRLVRIGPGDAPIDLQPCGGTHVRSTAEIGRVEVTKLENKGRQNRRVYLVLGE</sequence>
<keyword evidence="9" id="KW-1185">Reference proteome</keyword>
<dbReference type="Gene3D" id="2.40.30.130">
    <property type="match status" value="1"/>
</dbReference>
<dbReference type="InterPro" id="IPR051335">
    <property type="entry name" value="Alanyl-tRNA_Editing_Enzymes"/>
</dbReference>
<dbReference type="InterPro" id="IPR012947">
    <property type="entry name" value="tRNA_SAD"/>
</dbReference>
<dbReference type="GO" id="GO:0002161">
    <property type="term" value="F:aminoacyl-tRNA deacylase activity"/>
    <property type="evidence" value="ECO:0007669"/>
    <property type="project" value="UniProtKB-ARBA"/>
</dbReference>
<dbReference type="PANTHER" id="PTHR43462">
    <property type="entry name" value="ALANYL-TRNA EDITING PROTEIN"/>
    <property type="match status" value="1"/>
</dbReference>
<dbReference type="Proteomes" id="UP000600101">
    <property type="component" value="Unassembled WGS sequence"/>
</dbReference>
<dbReference type="GO" id="GO:0005737">
    <property type="term" value="C:cytoplasm"/>
    <property type="evidence" value="ECO:0007669"/>
    <property type="project" value="UniProtKB-SubCell"/>
</dbReference>
<feature type="domain" description="Alanyl-transfer RNA synthetases family profile" evidence="7">
    <location>
        <begin position="1"/>
        <end position="242"/>
    </location>
</feature>
<organism evidence="8 9">
    <name type="scientific">Siccirubricoccus deserti</name>
    <dbReference type="NCBI Taxonomy" id="2013562"/>
    <lineage>
        <taxon>Bacteria</taxon>
        <taxon>Pseudomonadati</taxon>
        <taxon>Pseudomonadota</taxon>
        <taxon>Alphaproteobacteria</taxon>
        <taxon>Acetobacterales</taxon>
        <taxon>Roseomonadaceae</taxon>
        <taxon>Siccirubricoccus</taxon>
    </lineage>
</organism>
<dbReference type="SMART" id="SM00863">
    <property type="entry name" value="tRNA_SAD"/>
    <property type="match status" value="1"/>
</dbReference>
<evidence type="ECO:0000256" key="3">
    <source>
        <dbReference type="ARBA" id="ARBA00017959"/>
    </source>
</evidence>
<comment type="caution">
    <text evidence="8">The sequence shown here is derived from an EMBL/GenBank/DDBJ whole genome shotgun (WGS) entry which is preliminary data.</text>
</comment>
<comment type="cofactor">
    <cofactor evidence="1">
        <name>Zn(2+)</name>
        <dbReference type="ChEBI" id="CHEBI:29105"/>
    </cofactor>
</comment>
<dbReference type="SUPFAM" id="SSF55186">
    <property type="entry name" value="ThrRS/AlaRS common domain"/>
    <property type="match status" value="1"/>
</dbReference>
<dbReference type="Pfam" id="PF01411">
    <property type="entry name" value="tRNA-synt_2c"/>
    <property type="match status" value="1"/>
</dbReference>
<accession>A0A9X0R0K5</accession>